<feature type="compositionally biased region" description="Low complexity" evidence="1">
    <location>
        <begin position="105"/>
        <end position="128"/>
    </location>
</feature>
<proteinExistence type="predicted"/>
<evidence type="ECO:0000256" key="1">
    <source>
        <dbReference type="SAM" id="MobiDB-lite"/>
    </source>
</evidence>
<feature type="chain" id="PRO_5046734764" evidence="2">
    <location>
        <begin position="17"/>
        <end position="181"/>
    </location>
</feature>
<feature type="compositionally biased region" description="Acidic residues" evidence="1">
    <location>
        <begin position="85"/>
        <end position="104"/>
    </location>
</feature>
<gene>
    <name evidence="3" type="ORF">PCOR1329_LOCUS49656</name>
</gene>
<feature type="non-terminal residue" evidence="3">
    <location>
        <position position="181"/>
    </location>
</feature>
<feature type="signal peptide" evidence="2">
    <location>
        <begin position="1"/>
        <end position="16"/>
    </location>
</feature>
<dbReference type="EMBL" id="CAUYUJ010016013">
    <property type="protein sequence ID" value="CAK0860789.1"/>
    <property type="molecule type" value="Genomic_DNA"/>
</dbReference>
<reference evidence="3" key="1">
    <citation type="submission" date="2023-10" db="EMBL/GenBank/DDBJ databases">
        <authorList>
            <person name="Chen Y."/>
            <person name="Shah S."/>
            <person name="Dougan E. K."/>
            <person name="Thang M."/>
            <person name="Chan C."/>
        </authorList>
    </citation>
    <scope>NUCLEOTIDE SEQUENCE [LARGE SCALE GENOMIC DNA]</scope>
</reference>
<accession>A0ABN9ULN7</accession>
<sequence>MWTILALFALSPVASSLSLHKVEAEEGAGDMLFALSSVSETQQGGERSEEEYTAISSLLSEAEALLQVEAATDREAAEEEIALLQEVDADEKVAEEELDADSDPEAPAAEASPEAPAAAAEAPREAAAVDGSEGTAANTSGNASEVQVDENQTRANLSTYFDPKLMAIFREKQAHLKETMK</sequence>
<name>A0ABN9ULN7_9DINO</name>
<evidence type="ECO:0000256" key="2">
    <source>
        <dbReference type="SAM" id="SignalP"/>
    </source>
</evidence>
<dbReference type="Proteomes" id="UP001189429">
    <property type="component" value="Unassembled WGS sequence"/>
</dbReference>
<keyword evidence="2" id="KW-0732">Signal</keyword>
<feature type="compositionally biased region" description="Polar residues" evidence="1">
    <location>
        <begin position="135"/>
        <end position="155"/>
    </location>
</feature>
<comment type="caution">
    <text evidence="3">The sequence shown here is derived from an EMBL/GenBank/DDBJ whole genome shotgun (WGS) entry which is preliminary data.</text>
</comment>
<feature type="region of interest" description="Disordered" evidence="1">
    <location>
        <begin position="85"/>
        <end position="155"/>
    </location>
</feature>
<keyword evidence="4" id="KW-1185">Reference proteome</keyword>
<protein>
    <submittedName>
        <fullName evidence="3">Uncharacterized protein</fullName>
    </submittedName>
</protein>
<organism evidence="3 4">
    <name type="scientific">Prorocentrum cordatum</name>
    <dbReference type="NCBI Taxonomy" id="2364126"/>
    <lineage>
        <taxon>Eukaryota</taxon>
        <taxon>Sar</taxon>
        <taxon>Alveolata</taxon>
        <taxon>Dinophyceae</taxon>
        <taxon>Prorocentrales</taxon>
        <taxon>Prorocentraceae</taxon>
        <taxon>Prorocentrum</taxon>
    </lineage>
</organism>
<evidence type="ECO:0000313" key="4">
    <source>
        <dbReference type="Proteomes" id="UP001189429"/>
    </source>
</evidence>
<evidence type="ECO:0000313" key="3">
    <source>
        <dbReference type="EMBL" id="CAK0860789.1"/>
    </source>
</evidence>